<dbReference type="GO" id="GO:0030313">
    <property type="term" value="C:cell envelope"/>
    <property type="evidence" value="ECO:0007669"/>
    <property type="project" value="UniProtKB-SubCell"/>
</dbReference>
<dbReference type="GO" id="GO:0042597">
    <property type="term" value="C:periplasmic space"/>
    <property type="evidence" value="ECO:0007669"/>
    <property type="project" value="InterPro"/>
</dbReference>
<accession>D7CUL3</accession>
<comment type="subcellular location">
    <subcellularLocation>
        <location evidence="1">Cell envelope</location>
    </subcellularLocation>
</comment>
<dbReference type="GO" id="GO:0006825">
    <property type="term" value="P:copper ion transport"/>
    <property type="evidence" value="ECO:0007669"/>
    <property type="project" value="InterPro"/>
</dbReference>
<dbReference type="KEGG" id="tra:Trad_0870"/>
<dbReference type="InterPro" id="IPR014755">
    <property type="entry name" value="Cu-Rt/internalin_Ig-like"/>
</dbReference>
<dbReference type="HOGENOM" id="CLU_087859_3_0_0"/>
<dbReference type="PANTHER" id="PTHR34820">
    <property type="entry name" value="INNER MEMBRANE PROTEIN YEBZ"/>
    <property type="match status" value="1"/>
</dbReference>
<feature type="region of interest" description="Disordered" evidence="5">
    <location>
        <begin position="78"/>
        <end position="98"/>
    </location>
</feature>
<dbReference type="AlphaFoldDB" id="D7CUL3"/>
<evidence type="ECO:0000313" key="9">
    <source>
        <dbReference type="Proteomes" id="UP000000379"/>
    </source>
</evidence>
<proteinExistence type="predicted"/>
<dbReference type="InterPro" id="IPR032694">
    <property type="entry name" value="CopC/D"/>
</dbReference>
<keyword evidence="4" id="KW-0186">Copper</keyword>
<dbReference type="Pfam" id="PF04234">
    <property type="entry name" value="CopC"/>
    <property type="match status" value="1"/>
</dbReference>
<evidence type="ECO:0000259" key="7">
    <source>
        <dbReference type="Pfam" id="PF04234"/>
    </source>
</evidence>
<dbReference type="GO" id="GO:0005507">
    <property type="term" value="F:copper ion binding"/>
    <property type="evidence" value="ECO:0007669"/>
    <property type="project" value="InterPro"/>
</dbReference>
<gene>
    <name evidence="8" type="ordered locus">Trad_0870</name>
</gene>
<evidence type="ECO:0000256" key="5">
    <source>
        <dbReference type="SAM" id="MobiDB-lite"/>
    </source>
</evidence>
<organism evidence="8 9">
    <name type="scientific">Truepera radiovictrix (strain DSM 17093 / CIP 108686 / LMG 22925 / RQ-24)</name>
    <dbReference type="NCBI Taxonomy" id="649638"/>
    <lineage>
        <taxon>Bacteria</taxon>
        <taxon>Thermotogati</taxon>
        <taxon>Deinococcota</taxon>
        <taxon>Deinococci</taxon>
        <taxon>Trueperales</taxon>
        <taxon>Trueperaceae</taxon>
        <taxon>Truepera</taxon>
    </lineage>
</organism>
<evidence type="ECO:0000256" key="6">
    <source>
        <dbReference type="SAM" id="SignalP"/>
    </source>
</evidence>
<dbReference type="eggNOG" id="COG2372">
    <property type="taxonomic scope" value="Bacteria"/>
</dbReference>
<evidence type="ECO:0000256" key="2">
    <source>
        <dbReference type="ARBA" id="ARBA00022723"/>
    </source>
</evidence>
<dbReference type="GO" id="GO:0005886">
    <property type="term" value="C:plasma membrane"/>
    <property type="evidence" value="ECO:0007669"/>
    <property type="project" value="TreeGrafter"/>
</dbReference>
<protein>
    <submittedName>
        <fullName evidence="8">Copper resistance protein CopC</fullName>
    </submittedName>
</protein>
<evidence type="ECO:0000313" key="8">
    <source>
        <dbReference type="EMBL" id="ADI14004.1"/>
    </source>
</evidence>
<feature type="signal peptide" evidence="6">
    <location>
        <begin position="1"/>
        <end position="21"/>
    </location>
</feature>
<dbReference type="OrthoDB" id="26014at2"/>
<dbReference type="SUPFAM" id="SSF81296">
    <property type="entry name" value="E set domains"/>
    <property type="match status" value="2"/>
</dbReference>
<feature type="domain" description="CopC" evidence="7">
    <location>
        <begin position="20"/>
        <end position="167"/>
    </location>
</feature>
<feature type="chain" id="PRO_5003094237" evidence="6">
    <location>
        <begin position="22"/>
        <end position="174"/>
    </location>
</feature>
<sequence length="174" mass="17946">MIVRALALLTCSALGAAHAHAELISSSPAAGATLTEPPAEVVLTFSESVTLDFSLFKVYPLPVEAAQASLEVGAAHAGATETGGALPPAPTPDPDDPDTLDEAATTLAAQVLPLQDDEDARVDTGVQADGPTVTLSLQEALPAGAYVVMWRALAEDGRLIQDFFTFTYDPEGSE</sequence>
<evidence type="ECO:0000256" key="1">
    <source>
        <dbReference type="ARBA" id="ARBA00004196"/>
    </source>
</evidence>
<name>D7CUL3_TRURR</name>
<reference evidence="9" key="1">
    <citation type="submission" date="2010-05" db="EMBL/GenBank/DDBJ databases">
        <title>The complete genome of Truepera radiovictris DSM 17093.</title>
        <authorList>
            <consortium name="US DOE Joint Genome Institute (JGI-PGF)"/>
            <person name="Lucas S."/>
            <person name="Copeland A."/>
            <person name="Lapidus A."/>
            <person name="Glavina del Rio T."/>
            <person name="Dalin E."/>
            <person name="Tice H."/>
            <person name="Bruce D."/>
            <person name="Goodwin L."/>
            <person name="Pitluck S."/>
            <person name="Kyrpides N."/>
            <person name="Mavromatis K."/>
            <person name="Ovchinnikova G."/>
            <person name="Munk A.C."/>
            <person name="Detter J.C."/>
            <person name="Han C."/>
            <person name="Tapia R."/>
            <person name="Land M."/>
            <person name="Hauser L."/>
            <person name="Markowitz V."/>
            <person name="Cheng J.-F."/>
            <person name="Hugenholtz P."/>
            <person name="Woyke T."/>
            <person name="Wu D."/>
            <person name="Tindall B."/>
            <person name="Pomrenke H.G."/>
            <person name="Brambilla E."/>
            <person name="Klenk H.-P."/>
            <person name="Eisen J.A."/>
        </authorList>
    </citation>
    <scope>NUCLEOTIDE SEQUENCE [LARGE SCALE GENOMIC DNA]</scope>
    <source>
        <strain evidence="9">DSM 17093 / CIP 108686 / LMG 22925 / RQ-24</strain>
    </source>
</reference>
<evidence type="ECO:0000256" key="3">
    <source>
        <dbReference type="ARBA" id="ARBA00022729"/>
    </source>
</evidence>
<keyword evidence="2" id="KW-0479">Metal-binding</keyword>
<dbReference type="GO" id="GO:0046688">
    <property type="term" value="P:response to copper ion"/>
    <property type="evidence" value="ECO:0007669"/>
    <property type="project" value="InterPro"/>
</dbReference>
<dbReference type="RefSeq" id="WP_013177376.1">
    <property type="nucleotide sequence ID" value="NC_014221.1"/>
</dbReference>
<dbReference type="Proteomes" id="UP000000379">
    <property type="component" value="Chromosome"/>
</dbReference>
<dbReference type="PANTHER" id="PTHR34820:SF4">
    <property type="entry name" value="INNER MEMBRANE PROTEIN YEBZ"/>
    <property type="match status" value="1"/>
</dbReference>
<dbReference type="InterPro" id="IPR014756">
    <property type="entry name" value="Ig_E-set"/>
</dbReference>
<keyword evidence="9" id="KW-1185">Reference proteome</keyword>
<dbReference type="Gene3D" id="2.60.40.1220">
    <property type="match status" value="1"/>
</dbReference>
<keyword evidence="3 6" id="KW-0732">Signal</keyword>
<dbReference type="InterPro" id="IPR007348">
    <property type="entry name" value="CopC_dom"/>
</dbReference>
<evidence type="ECO:0000256" key="4">
    <source>
        <dbReference type="ARBA" id="ARBA00023008"/>
    </source>
</evidence>
<dbReference type="STRING" id="649638.Trad_0870"/>
<dbReference type="EMBL" id="CP002049">
    <property type="protein sequence ID" value="ADI14004.1"/>
    <property type="molecule type" value="Genomic_DNA"/>
</dbReference>
<reference evidence="8 9" key="2">
    <citation type="journal article" date="2011" name="Stand. Genomic Sci.">
        <title>Complete genome sequence of Truepera radiovictrix type strain (RQ-24).</title>
        <authorList>
            <person name="Ivanova N."/>
            <person name="Rohde C."/>
            <person name="Munk C."/>
            <person name="Nolan M."/>
            <person name="Lucas S."/>
            <person name="Del Rio T.G."/>
            <person name="Tice H."/>
            <person name="Deshpande S."/>
            <person name="Cheng J.F."/>
            <person name="Tapia R."/>
            <person name="Han C."/>
            <person name="Goodwin L."/>
            <person name="Pitluck S."/>
            <person name="Liolios K."/>
            <person name="Mavromatis K."/>
            <person name="Mikhailova N."/>
            <person name="Pati A."/>
            <person name="Chen A."/>
            <person name="Palaniappan K."/>
            <person name="Land M."/>
            <person name="Hauser L."/>
            <person name="Chang Y.J."/>
            <person name="Jeffries C.D."/>
            <person name="Brambilla E."/>
            <person name="Rohde M."/>
            <person name="Goker M."/>
            <person name="Tindall B.J."/>
            <person name="Woyke T."/>
            <person name="Bristow J."/>
            <person name="Eisen J.A."/>
            <person name="Markowitz V."/>
            <person name="Hugenholtz P."/>
            <person name="Kyrpides N.C."/>
            <person name="Klenk H.P."/>
            <person name="Lapidus A."/>
        </authorList>
    </citation>
    <scope>NUCLEOTIDE SEQUENCE [LARGE SCALE GENOMIC DNA]</scope>
    <source>
        <strain evidence="9">DSM 17093 / CIP 108686 / LMG 22925 / RQ-24</strain>
    </source>
</reference>